<dbReference type="InterPro" id="IPR013655">
    <property type="entry name" value="PAS_fold_3"/>
</dbReference>
<dbReference type="EMBL" id="LACI01001657">
    <property type="protein sequence ID" value="KJU83993.1"/>
    <property type="molecule type" value="Genomic_DNA"/>
</dbReference>
<accession>A0A0F3GTI1</accession>
<dbReference type="InterPro" id="IPR052155">
    <property type="entry name" value="Biofilm_reg_signaling"/>
</dbReference>
<reference evidence="4 5" key="1">
    <citation type="submission" date="2015-02" db="EMBL/GenBank/DDBJ databases">
        <title>Single-cell genomics of uncultivated deep-branching MTB reveals a conserved set of magnetosome genes.</title>
        <authorList>
            <person name="Kolinko S."/>
            <person name="Richter M."/>
            <person name="Glockner F.O."/>
            <person name="Brachmann A."/>
            <person name="Schuler D."/>
        </authorList>
    </citation>
    <scope>NUCLEOTIDE SEQUENCE [LARGE SCALE GENOMIC DNA]</scope>
    <source>
        <strain evidence="4">TM-1</strain>
    </source>
</reference>
<dbReference type="Pfam" id="PF13185">
    <property type="entry name" value="GAF_2"/>
    <property type="match status" value="1"/>
</dbReference>
<proteinExistence type="predicted"/>
<feature type="domain" description="PAS" evidence="2">
    <location>
        <begin position="219"/>
        <end position="270"/>
    </location>
</feature>
<dbReference type="PANTHER" id="PTHR44757:SF2">
    <property type="entry name" value="BIOFILM ARCHITECTURE MAINTENANCE PROTEIN MBAA"/>
    <property type="match status" value="1"/>
</dbReference>
<protein>
    <submittedName>
        <fullName evidence="4">PAS fold-4 domain protein</fullName>
    </submittedName>
</protein>
<dbReference type="AlphaFoldDB" id="A0A0F3GTI1"/>
<evidence type="ECO:0000313" key="4">
    <source>
        <dbReference type="EMBL" id="KJU83993.1"/>
    </source>
</evidence>
<gene>
    <name evidence="4" type="ORF">MBAV_003813</name>
</gene>
<dbReference type="InterPro" id="IPR029016">
    <property type="entry name" value="GAF-like_dom_sf"/>
</dbReference>
<dbReference type="Pfam" id="PF08447">
    <property type="entry name" value="PAS_3"/>
    <property type="match status" value="1"/>
</dbReference>
<dbReference type="SUPFAM" id="SSF55785">
    <property type="entry name" value="PYP-like sensor domain (PAS domain)"/>
    <property type="match status" value="3"/>
</dbReference>
<keyword evidence="1" id="KW-0175">Coiled coil</keyword>
<dbReference type="Pfam" id="PF08448">
    <property type="entry name" value="PAS_4"/>
    <property type="match status" value="2"/>
</dbReference>
<dbReference type="Proteomes" id="UP000033423">
    <property type="component" value="Unassembled WGS sequence"/>
</dbReference>
<evidence type="ECO:0000259" key="2">
    <source>
        <dbReference type="PROSITE" id="PS50112"/>
    </source>
</evidence>
<name>A0A0F3GTI1_9BACT</name>
<dbReference type="PROSITE" id="PS50112">
    <property type="entry name" value="PAS"/>
    <property type="match status" value="3"/>
</dbReference>
<feature type="non-terminal residue" evidence="4">
    <location>
        <position position="558"/>
    </location>
</feature>
<dbReference type="InterPro" id="IPR001610">
    <property type="entry name" value="PAC"/>
</dbReference>
<keyword evidence="5" id="KW-1185">Reference proteome</keyword>
<dbReference type="InterPro" id="IPR035965">
    <property type="entry name" value="PAS-like_dom_sf"/>
</dbReference>
<dbReference type="PROSITE" id="PS50113">
    <property type="entry name" value="PAC"/>
    <property type="match status" value="2"/>
</dbReference>
<dbReference type="InterPro" id="IPR003018">
    <property type="entry name" value="GAF"/>
</dbReference>
<dbReference type="InterPro" id="IPR000014">
    <property type="entry name" value="PAS"/>
</dbReference>
<feature type="domain" description="PAS" evidence="2">
    <location>
        <begin position="469"/>
        <end position="540"/>
    </location>
</feature>
<comment type="caution">
    <text evidence="4">The sequence shown here is derived from an EMBL/GenBank/DDBJ whole genome shotgun (WGS) entry which is preliminary data.</text>
</comment>
<dbReference type="CDD" id="cd00130">
    <property type="entry name" value="PAS"/>
    <property type="match status" value="3"/>
</dbReference>
<dbReference type="Gene3D" id="3.30.450.40">
    <property type="match status" value="1"/>
</dbReference>
<feature type="domain" description="PAS" evidence="2">
    <location>
        <begin position="344"/>
        <end position="414"/>
    </location>
</feature>
<dbReference type="SUPFAM" id="SSF55781">
    <property type="entry name" value="GAF domain-like"/>
    <property type="match status" value="1"/>
</dbReference>
<dbReference type="PANTHER" id="PTHR44757">
    <property type="entry name" value="DIGUANYLATE CYCLASE DGCP"/>
    <property type="match status" value="1"/>
</dbReference>
<sequence length="558" mass="63917">MNDVNSSMAEVSKALIRTDRISVKDISELLLHHAKALTESTYGFVGYIDVETGFLVAPTLTTDIWDDCNVPDKDVVFKEFTGLWGWVLDNKQPLLTNTPNDDHRSTGTPKGHIPIKRFLSVPAMLGDKLLGQIAVANSLRDYTESDREALQRLADYYALAIERKMADEELKRYYQSLQDEVEKRTRELVNANRLLEDEIRIRKQTEIELKKSNELFQRSEEKYRLLLNNIPQKVFYKDRDGVYVAVNPAFASDFNLKPTDITGKTAFDLFPVHLAEQFRINDTRIMESGVTESFDEPYIRDGIESAINSVLSPVRDDNGVVIGMLGILWDITDRKHLEDALRREEEKYRLLLNNIPQKVFYKDVNSVYITVNPAYAGDFNLKPADMEGKRDFDFFPKHLAEKYRADDKQVMDAGCARSFDEGYMHNGQEKSVHTVKTPVRDDNGNIIGLLGIFWDITDRKNLDDALKMEKETAQKYLDMAGVMIVVLRPDQTIALINKKVYDVLGYRESEVLNKNWFDITYPDHTRGYAITAFNNTLTDNVPETFEGTLIAKDGSERT</sequence>
<organism evidence="4 5">
    <name type="scientific">Candidatus Magnetobacterium bavaricum</name>
    <dbReference type="NCBI Taxonomy" id="29290"/>
    <lineage>
        <taxon>Bacteria</taxon>
        <taxon>Pseudomonadati</taxon>
        <taxon>Nitrospirota</taxon>
        <taxon>Thermodesulfovibrionia</taxon>
        <taxon>Thermodesulfovibrionales</taxon>
        <taxon>Candidatus Magnetobacteriaceae</taxon>
        <taxon>Candidatus Magnetobacterium</taxon>
    </lineage>
</organism>
<evidence type="ECO:0000313" key="5">
    <source>
        <dbReference type="Proteomes" id="UP000033423"/>
    </source>
</evidence>
<feature type="domain" description="PAC" evidence="3">
    <location>
        <begin position="284"/>
        <end position="343"/>
    </location>
</feature>
<dbReference type="NCBIfam" id="TIGR00229">
    <property type="entry name" value="sensory_box"/>
    <property type="match status" value="3"/>
</dbReference>
<dbReference type="InterPro" id="IPR013656">
    <property type="entry name" value="PAS_4"/>
</dbReference>
<dbReference type="SMART" id="SM00065">
    <property type="entry name" value="GAF"/>
    <property type="match status" value="1"/>
</dbReference>
<evidence type="ECO:0000259" key="3">
    <source>
        <dbReference type="PROSITE" id="PS50113"/>
    </source>
</evidence>
<feature type="coiled-coil region" evidence="1">
    <location>
        <begin position="174"/>
        <end position="222"/>
    </location>
</feature>
<dbReference type="SMART" id="SM00086">
    <property type="entry name" value="PAC"/>
    <property type="match status" value="2"/>
</dbReference>
<dbReference type="SMART" id="SM00091">
    <property type="entry name" value="PAS"/>
    <property type="match status" value="3"/>
</dbReference>
<dbReference type="InterPro" id="IPR000700">
    <property type="entry name" value="PAS-assoc_C"/>
</dbReference>
<dbReference type="Gene3D" id="3.30.450.20">
    <property type="entry name" value="PAS domain"/>
    <property type="match status" value="3"/>
</dbReference>
<evidence type="ECO:0000256" key="1">
    <source>
        <dbReference type="SAM" id="Coils"/>
    </source>
</evidence>
<feature type="domain" description="PAC" evidence="3">
    <location>
        <begin position="409"/>
        <end position="468"/>
    </location>
</feature>